<protein>
    <recommendedName>
        <fullName evidence="3">Secreted protein</fullName>
    </recommendedName>
</protein>
<evidence type="ECO:0008006" key="3">
    <source>
        <dbReference type="Google" id="ProtNLM"/>
    </source>
</evidence>
<accession>A0ABD2C1E3</accession>
<dbReference type="Proteomes" id="UP001607302">
    <property type="component" value="Unassembled WGS sequence"/>
</dbReference>
<evidence type="ECO:0000313" key="1">
    <source>
        <dbReference type="EMBL" id="KAL2738845.1"/>
    </source>
</evidence>
<reference evidence="1 2" key="1">
    <citation type="journal article" date="2024" name="Ann. Entomol. Soc. Am.">
        <title>Genomic analyses of the southern and eastern yellowjacket wasps (Hymenoptera: Vespidae) reveal evolutionary signatures of social life.</title>
        <authorList>
            <person name="Catto M.A."/>
            <person name="Caine P.B."/>
            <person name="Orr S.E."/>
            <person name="Hunt B.G."/>
            <person name="Goodisman M.A.D."/>
        </authorList>
    </citation>
    <scope>NUCLEOTIDE SEQUENCE [LARGE SCALE GENOMIC DNA]</scope>
    <source>
        <strain evidence="1">233</strain>
        <tissue evidence="1">Head and thorax</tissue>
    </source>
</reference>
<sequence>MRIFLPLKSTLPTRDRICVLLLITVDCTNERRIIVLGQDAHRAKDRRRLCSNKGRIILFVVLGQDAHRAIINEDFKTSLQSCAKQRINRVLFR</sequence>
<name>A0ABD2C1E3_VESSQ</name>
<proteinExistence type="predicted"/>
<evidence type="ECO:0000313" key="2">
    <source>
        <dbReference type="Proteomes" id="UP001607302"/>
    </source>
</evidence>
<gene>
    <name evidence="1" type="ORF">V1478_001411</name>
</gene>
<organism evidence="1 2">
    <name type="scientific">Vespula squamosa</name>
    <name type="common">Southern yellow jacket</name>
    <name type="synonym">Wasp</name>
    <dbReference type="NCBI Taxonomy" id="30214"/>
    <lineage>
        <taxon>Eukaryota</taxon>
        <taxon>Metazoa</taxon>
        <taxon>Ecdysozoa</taxon>
        <taxon>Arthropoda</taxon>
        <taxon>Hexapoda</taxon>
        <taxon>Insecta</taxon>
        <taxon>Pterygota</taxon>
        <taxon>Neoptera</taxon>
        <taxon>Endopterygota</taxon>
        <taxon>Hymenoptera</taxon>
        <taxon>Apocrita</taxon>
        <taxon>Aculeata</taxon>
        <taxon>Vespoidea</taxon>
        <taxon>Vespidae</taxon>
        <taxon>Vespinae</taxon>
        <taxon>Vespula</taxon>
    </lineage>
</organism>
<keyword evidence="2" id="KW-1185">Reference proteome</keyword>
<comment type="caution">
    <text evidence="1">The sequence shown here is derived from an EMBL/GenBank/DDBJ whole genome shotgun (WGS) entry which is preliminary data.</text>
</comment>
<dbReference type="EMBL" id="JAUDFV010000025">
    <property type="protein sequence ID" value="KAL2738845.1"/>
    <property type="molecule type" value="Genomic_DNA"/>
</dbReference>
<dbReference type="AlphaFoldDB" id="A0ABD2C1E3"/>